<dbReference type="Proteomes" id="UP000031443">
    <property type="component" value="Unassembled WGS sequence"/>
</dbReference>
<gene>
    <name evidence="1" type="ORF">UY3_11551</name>
</gene>
<evidence type="ECO:0000313" key="2">
    <source>
        <dbReference type="Proteomes" id="UP000031443"/>
    </source>
</evidence>
<evidence type="ECO:0000313" key="1">
    <source>
        <dbReference type="EMBL" id="EMP31327.1"/>
    </source>
</evidence>
<reference evidence="2" key="1">
    <citation type="journal article" date="2013" name="Nat. Genet.">
        <title>The draft genomes of soft-shell turtle and green sea turtle yield insights into the development and evolution of the turtle-specific body plan.</title>
        <authorList>
            <person name="Wang Z."/>
            <person name="Pascual-Anaya J."/>
            <person name="Zadissa A."/>
            <person name="Li W."/>
            <person name="Niimura Y."/>
            <person name="Huang Z."/>
            <person name="Li C."/>
            <person name="White S."/>
            <person name="Xiong Z."/>
            <person name="Fang D."/>
            <person name="Wang B."/>
            <person name="Ming Y."/>
            <person name="Chen Y."/>
            <person name="Zheng Y."/>
            <person name="Kuraku S."/>
            <person name="Pignatelli M."/>
            <person name="Herrero J."/>
            <person name="Beal K."/>
            <person name="Nozawa M."/>
            <person name="Li Q."/>
            <person name="Wang J."/>
            <person name="Zhang H."/>
            <person name="Yu L."/>
            <person name="Shigenobu S."/>
            <person name="Wang J."/>
            <person name="Liu J."/>
            <person name="Flicek P."/>
            <person name="Searle S."/>
            <person name="Wang J."/>
            <person name="Kuratani S."/>
            <person name="Yin Y."/>
            <person name="Aken B."/>
            <person name="Zhang G."/>
            <person name="Irie N."/>
        </authorList>
    </citation>
    <scope>NUCLEOTIDE SEQUENCE [LARGE SCALE GENOMIC DNA]</scope>
</reference>
<keyword evidence="2" id="KW-1185">Reference proteome</keyword>
<dbReference type="EMBL" id="KB545907">
    <property type="protein sequence ID" value="EMP31327.1"/>
    <property type="molecule type" value="Genomic_DNA"/>
</dbReference>
<dbReference type="AlphaFoldDB" id="M7BT78"/>
<sequence>MALRLLDTLKEASPPLQEQILLSKITGTRSKRFGGPHTDVLETKKSHPYSQQVTDAISAGVCVQFCTFQKYRQ</sequence>
<accession>M7BT78</accession>
<organism evidence="1 2">
    <name type="scientific">Chelonia mydas</name>
    <name type="common">Green sea-turtle</name>
    <name type="synonym">Chelonia agassizi</name>
    <dbReference type="NCBI Taxonomy" id="8469"/>
    <lineage>
        <taxon>Eukaryota</taxon>
        <taxon>Metazoa</taxon>
        <taxon>Chordata</taxon>
        <taxon>Craniata</taxon>
        <taxon>Vertebrata</taxon>
        <taxon>Euteleostomi</taxon>
        <taxon>Archelosauria</taxon>
        <taxon>Testudinata</taxon>
        <taxon>Testudines</taxon>
        <taxon>Cryptodira</taxon>
        <taxon>Durocryptodira</taxon>
        <taxon>Americhelydia</taxon>
        <taxon>Chelonioidea</taxon>
        <taxon>Cheloniidae</taxon>
        <taxon>Chelonia</taxon>
    </lineage>
</organism>
<proteinExistence type="predicted"/>
<name>M7BT78_CHEMY</name>
<protein>
    <submittedName>
        <fullName evidence="1">Uncharacterized protein</fullName>
    </submittedName>
</protein>